<dbReference type="OrthoDB" id="1139121at2"/>
<reference evidence="2" key="1">
    <citation type="submission" date="2016-10" db="EMBL/GenBank/DDBJ databases">
        <authorList>
            <person name="Varghese N."/>
            <person name="Submissions S."/>
        </authorList>
    </citation>
    <scope>NUCLEOTIDE SEQUENCE [LARGE SCALE GENOMIC DNA]</scope>
    <source>
        <strain evidence="2">DSM 16471</strain>
    </source>
</reference>
<gene>
    <name evidence="1" type="ORF">SAMN04488008_103251</name>
</gene>
<proteinExistence type="predicted"/>
<sequence length="158" mass="18902">MEYTYIDSYSAEDMHEHSKKWFSELSFIKDEQRFLISLIQSFAIKPIDKKEFSKTEEFRKDIEENQKILNPIIKQVQKHMNQLEIMIDGVNQLEMEHAYRKTHKKLFQKVNQILLDYRTIKERGFAKLSSILKSTKQKKALGNPDYQVRTVNKEEINS</sequence>
<evidence type="ECO:0000313" key="2">
    <source>
        <dbReference type="Proteomes" id="UP000198990"/>
    </source>
</evidence>
<dbReference type="RefSeq" id="WP_091622483.1">
    <property type="nucleotide sequence ID" value="NZ_FNZN01000003.1"/>
</dbReference>
<keyword evidence="2" id="KW-1185">Reference proteome</keyword>
<dbReference type="Proteomes" id="UP000198990">
    <property type="component" value="Unassembled WGS sequence"/>
</dbReference>
<dbReference type="AlphaFoldDB" id="A0A1H7NRQ8"/>
<organism evidence="1 2">
    <name type="scientific">Maribacter orientalis</name>
    <dbReference type="NCBI Taxonomy" id="228957"/>
    <lineage>
        <taxon>Bacteria</taxon>
        <taxon>Pseudomonadati</taxon>
        <taxon>Bacteroidota</taxon>
        <taxon>Flavobacteriia</taxon>
        <taxon>Flavobacteriales</taxon>
        <taxon>Flavobacteriaceae</taxon>
        <taxon>Maribacter</taxon>
    </lineage>
</organism>
<accession>A0A1H7NRQ8</accession>
<name>A0A1H7NRQ8_9FLAO</name>
<dbReference type="STRING" id="228957.SAMN04488008_103251"/>
<evidence type="ECO:0000313" key="1">
    <source>
        <dbReference type="EMBL" id="SEL25718.1"/>
    </source>
</evidence>
<dbReference type="EMBL" id="FNZN01000003">
    <property type="protein sequence ID" value="SEL25718.1"/>
    <property type="molecule type" value="Genomic_DNA"/>
</dbReference>
<protein>
    <submittedName>
        <fullName evidence="1">Uncharacterized protein</fullName>
    </submittedName>
</protein>